<reference evidence="1" key="1">
    <citation type="journal article" date="2014" name="Int. J. Syst. Evol. Microbiol.">
        <title>Complete genome sequence of Corynebacterium casei LMG S-19264T (=DSM 44701T), isolated from a smear-ripened cheese.</title>
        <authorList>
            <consortium name="US DOE Joint Genome Institute (JGI-PGF)"/>
            <person name="Walter F."/>
            <person name="Albersmeier A."/>
            <person name="Kalinowski J."/>
            <person name="Ruckert C."/>
        </authorList>
    </citation>
    <scope>NUCLEOTIDE SEQUENCE</scope>
    <source>
        <strain evidence="1">JCM 13064</strain>
    </source>
</reference>
<accession>A0A917RG44</accession>
<dbReference type="Proteomes" id="UP000645217">
    <property type="component" value="Unassembled WGS sequence"/>
</dbReference>
<dbReference type="AlphaFoldDB" id="A0A917RG44"/>
<reference evidence="1" key="2">
    <citation type="submission" date="2020-09" db="EMBL/GenBank/DDBJ databases">
        <authorList>
            <person name="Sun Q."/>
            <person name="Ohkuma M."/>
        </authorList>
    </citation>
    <scope>NUCLEOTIDE SEQUENCE</scope>
    <source>
        <strain evidence="1">JCM 13064</strain>
    </source>
</reference>
<evidence type="ECO:0000313" key="2">
    <source>
        <dbReference type="Proteomes" id="UP000645217"/>
    </source>
</evidence>
<dbReference type="EMBL" id="BMNT01000035">
    <property type="protein sequence ID" value="GGL06260.1"/>
    <property type="molecule type" value="Genomic_DNA"/>
</dbReference>
<name>A0A917RG44_9ACTN</name>
<protein>
    <submittedName>
        <fullName evidence="1">Uncharacterized protein</fullName>
    </submittedName>
</protein>
<keyword evidence="2" id="KW-1185">Reference proteome</keyword>
<gene>
    <name evidence="1" type="ORF">GCM10007964_55660</name>
</gene>
<organism evidence="1 2">
    <name type="scientific">Sphaerisporangium melleum</name>
    <dbReference type="NCBI Taxonomy" id="321316"/>
    <lineage>
        <taxon>Bacteria</taxon>
        <taxon>Bacillati</taxon>
        <taxon>Actinomycetota</taxon>
        <taxon>Actinomycetes</taxon>
        <taxon>Streptosporangiales</taxon>
        <taxon>Streptosporangiaceae</taxon>
        <taxon>Sphaerisporangium</taxon>
    </lineage>
</organism>
<proteinExistence type="predicted"/>
<comment type="caution">
    <text evidence="1">The sequence shown here is derived from an EMBL/GenBank/DDBJ whole genome shotgun (WGS) entry which is preliminary data.</text>
</comment>
<sequence length="85" mass="9301">MNRLGENHSVETRAARAPSSRVAALSVMSRFLSRAKGPLRRNRTIRTSNGMRTKIARSRGGISGTGREVMMRSTLSARPSFGQPT</sequence>
<evidence type="ECO:0000313" key="1">
    <source>
        <dbReference type="EMBL" id="GGL06260.1"/>
    </source>
</evidence>